<dbReference type="Gene3D" id="3.40.50.150">
    <property type="entry name" value="Vaccinia Virus protein VP39"/>
    <property type="match status" value="1"/>
</dbReference>
<keyword evidence="2" id="KW-1185">Reference proteome</keyword>
<keyword evidence="1" id="KW-0489">Methyltransferase</keyword>
<evidence type="ECO:0000313" key="2">
    <source>
        <dbReference type="Proteomes" id="UP000825367"/>
    </source>
</evidence>
<evidence type="ECO:0000313" key="1">
    <source>
        <dbReference type="EMBL" id="QYL16021.1"/>
    </source>
</evidence>
<dbReference type="GO" id="GO:0032259">
    <property type="term" value="P:methylation"/>
    <property type="evidence" value="ECO:0007669"/>
    <property type="project" value="UniProtKB-KW"/>
</dbReference>
<proteinExistence type="predicted"/>
<dbReference type="SUPFAM" id="SSF53335">
    <property type="entry name" value="S-adenosyl-L-methionine-dependent methyltransferases"/>
    <property type="match status" value="1"/>
</dbReference>
<sequence length="253" mass="27407">MPDPKPVHTDRRRAQAFGAVASDYDRHRPKYPAALIARITSGRNLHVLDVGAGTGISSAQLTDAGARVLAIEPDDRMADICVSKGIAVERSLFEEWDPAGRRYDAVVFGQSFHWVQPGPALAKIAQLLVEGGRLVLMWNRVFPVRPSHADLAEVYVDYPTAAPSTPIDPAAEAAVIAEIESHGFAVERVEFDEDLHYTSTEWLGMVSTHSNHLILEASQRDQLMTRLAAFIGPAGVAARNSALALFCTKDGAG</sequence>
<dbReference type="GO" id="GO:0008168">
    <property type="term" value="F:methyltransferase activity"/>
    <property type="evidence" value="ECO:0007669"/>
    <property type="project" value="UniProtKB-KW"/>
</dbReference>
<protein>
    <submittedName>
        <fullName evidence="1">Class I SAM-dependent methyltransferase</fullName>
    </submittedName>
</protein>
<accession>A0ABX8VJ66</accession>
<dbReference type="Proteomes" id="UP000825367">
    <property type="component" value="Chromosome"/>
</dbReference>
<organism evidence="1 2">
    <name type="scientific">Mycolicibacterium pallens</name>
    <dbReference type="NCBI Taxonomy" id="370524"/>
    <lineage>
        <taxon>Bacteria</taxon>
        <taxon>Bacillati</taxon>
        <taxon>Actinomycetota</taxon>
        <taxon>Actinomycetes</taxon>
        <taxon>Mycobacteriales</taxon>
        <taxon>Mycobacteriaceae</taxon>
        <taxon>Mycolicibacterium</taxon>
    </lineage>
</organism>
<dbReference type="InterPro" id="IPR029063">
    <property type="entry name" value="SAM-dependent_MTases_sf"/>
</dbReference>
<dbReference type="CDD" id="cd02440">
    <property type="entry name" value="AdoMet_MTases"/>
    <property type="match status" value="1"/>
</dbReference>
<dbReference type="Pfam" id="PF13489">
    <property type="entry name" value="Methyltransf_23"/>
    <property type="match status" value="1"/>
</dbReference>
<dbReference type="PANTHER" id="PTHR43861">
    <property type="entry name" value="TRANS-ACONITATE 2-METHYLTRANSFERASE-RELATED"/>
    <property type="match status" value="1"/>
</dbReference>
<dbReference type="RefSeq" id="WP_220045796.1">
    <property type="nucleotide sequence ID" value="NZ_BAAAVX010000043.1"/>
</dbReference>
<reference evidence="1 2" key="1">
    <citation type="submission" date="2021-07" db="EMBL/GenBank/DDBJ databases">
        <title>Whole genome sequencing of non-tuberculosis mycobacteria type-strains.</title>
        <authorList>
            <person name="Igarashi Y."/>
            <person name="Osugi A."/>
            <person name="Mitarai S."/>
        </authorList>
    </citation>
    <scope>NUCLEOTIDE SEQUENCE [LARGE SCALE GENOMIC DNA]</scope>
    <source>
        <strain evidence="1 2">JCM 16370</strain>
    </source>
</reference>
<name>A0ABX8VJ66_9MYCO</name>
<dbReference type="EMBL" id="CP080333">
    <property type="protein sequence ID" value="QYL16021.1"/>
    <property type="molecule type" value="Genomic_DNA"/>
</dbReference>
<gene>
    <name evidence="1" type="ORF">K0O64_23705</name>
</gene>
<dbReference type="PANTHER" id="PTHR43861:SF1">
    <property type="entry name" value="TRANS-ACONITATE 2-METHYLTRANSFERASE"/>
    <property type="match status" value="1"/>
</dbReference>
<keyword evidence="1" id="KW-0808">Transferase</keyword>